<gene>
    <name evidence="2" type="ORF">ACFQ0P_04540</name>
</gene>
<dbReference type="PANTHER" id="PTHR43194:SF2">
    <property type="entry name" value="PEROXISOMAL MEMBRANE PROTEIN LPX1"/>
    <property type="match status" value="1"/>
</dbReference>
<dbReference type="Proteomes" id="UP001597055">
    <property type="component" value="Unassembled WGS sequence"/>
</dbReference>
<evidence type="ECO:0000313" key="2">
    <source>
        <dbReference type="EMBL" id="MFD0789655.1"/>
    </source>
</evidence>
<evidence type="ECO:0000313" key="3">
    <source>
        <dbReference type="Proteomes" id="UP001597055"/>
    </source>
</evidence>
<accession>A0ABW3AFE3</accession>
<dbReference type="GO" id="GO:0016787">
    <property type="term" value="F:hydrolase activity"/>
    <property type="evidence" value="ECO:0007669"/>
    <property type="project" value="UniProtKB-KW"/>
</dbReference>
<dbReference type="Gene3D" id="3.30.1050.10">
    <property type="entry name" value="SCP2 sterol-binding domain"/>
    <property type="match status" value="1"/>
</dbReference>
<dbReference type="PANTHER" id="PTHR43194">
    <property type="entry name" value="HYDROLASE ALPHA/BETA FOLD FAMILY"/>
    <property type="match status" value="1"/>
</dbReference>
<sequence>MTTTPAFTSEWWDEFVTELNRDERWRAAARWFDARIQFTVGDEAAALEIRHGKALAAFTGLPARGADIVLEAPREQWDEIVGGTSDWFKATSPGLGTLAIGGDVVTAMRNAKTMWLTLEAMKRTARTLPVAPEPSPEPRASGKETVGRYLTVAGVRTYYEEAGEGLPIVCLHAASQDTMMYRHVLDGLSDEYRVISIDAPGHAKSLLPPGGPFTDISQHAEFNEEFMAALGLSRPAIIGCSFAGNQVLELAARRPGAYSAIVSSEGADYTPTVSDFFLDMMRTDGHQIVDAWSQSLTGDRTPDDRRREVVWQIQRNPAEVMVADLIGYGHFDERAEMHRITDPVLLLRGDADWLVSQEQVEATQSRIAGSTIAVLAGTGHYPMIENPFEYNETVREFLHSVGYR</sequence>
<dbReference type="RefSeq" id="WP_204980806.1">
    <property type="nucleotide sequence ID" value="NZ_JBHTII010000001.1"/>
</dbReference>
<protein>
    <submittedName>
        <fullName evidence="2">Alpha/beta fold hydrolase</fullName>
    </submittedName>
</protein>
<dbReference type="InterPro" id="IPR029058">
    <property type="entry name" value="AB_hydrolase_fold"/>
</dbReference>
<dbReference type="EMBL" id="JBHTII010000001">
    <property type="protein sequence ID" value="MFD0789655.1"/>
    <property type="molecule type" value="Genomic_DNA"/>
</dbReference>
<dbReference type="InterPro" id="IPR050228">
    <property type="entry name" value="Carboxylesterase_BioH"/>
</dbReference>
<reference evidence="3" key="1">
    <citation type="journal article" date="2019" name="Int. J. Syst. Evol. Microbiol.">
        <title>The Global Catalogue of Microorganisms (GCM) 10K type strain sequencing project: providing services to taxonomists for standard genome sequencing and annotation.</title>
        <authorList>
            <consortium name="The Broad Institute Genomics Platform"/>
            <consortium name="The Broad Institute Genome Sequencing Center for Infectious Disease"/>
            <person name="Wu L."/>
            <person name="Ma J."/>
        </authorList>
    </citation>
    <scope>NUCLEOTIDE SEQUENCE [LARGE SCALE GENOMIC DNA]</scope>
    <source>
        <strain evidence="3">CCUG 54523</strain>
    </source>
</reference>
<evidence type="ECO:0000259" key="1">
    <source>
        <dbReference type="Pfam" id="PF00561"/>
    </source>
</evidence>
<dbReference type="InterPro" id="IPR036527">
    <property type="entry name" value="SCP2_sterol-bd_dom_sf"/>
</dbReference>
<dbReference type="SUPFAM" id="SSF55718">
    <property type="entry name" value="SCP-like"/>
    <property type="match status" value="1"/>
</dbReference>
<keyword evidence="3" id="KW-1185">Reference proteome</keyword>
<keyword evidence="2" id="KW-0378">Hydrolase</keyword>
<proteinExistence type="predicted"/>
<feature type="domain" description="AB hydrolase-1" evidence="1">
    <location>
        <begin position="167"/>
        <end position="387"/>
    </location>
</feature>
<dbReference type="Pfam" id="PF00561">
    <property type="entry name" value="Abhydrolase_1"/>
    <property type="match status" value="1"/>
</dbReference>
<name>A0ABW3AFE3_9MICO</name>
<organism evidence="2 3">
    <name type="scientific">Microbacterium insulae</name>
    <dbReference type="NCBI Taxonomy" id="483014"/>
    <lineage>
        <taxon>Bacteria</taxon>
        <taxon>Bacillati</taxon>
        <taxon>Actinomycetota</taxon>
        <taxon>Actinomycetes</taxon>
        <taxon>Micrococcales</taxon>
        <taxon>Microbacteriaceae</taxon>
        <taxon>Microbacterium</taxon>
    </lineage>
</organism>
<comment type="caution">
    <text evidence="2">The sequence shown here is derived from an EMBL/GenBank/DDBJ whole genome shotgun (WGS) entry which is preliminary data.</text>
</comment>
<dbReference type="InterPro" id="IPR000073">
    <property type="entry name" value="AB_hydrolase_1"/>
</dbReference>
<dbReference type="SUPFAM" id="SSF53474">
    <property type="entry name" value="alpha/beta-Hydrolases"/>
    <property type="match status" value="1"/>
</dbReference>
<dbReference type="Gene3D" id="3.40.50.1820">
    <property type="entry name" value="alpha/beta hydrolase"/>
    <property type="match status" value="1"/>
</dbReference>